<name>A0A3E5CYS1_BACFG</name>
<sequence>MKNPFSLENKTILVTGASSGIGRAIAIECSNMGATLIISARDEARLNDTFAQLSGKERAHQCIIADLLNMEEMNGLLSKIVKIDGLVLCAGRGVTLPYQFASREKFDGIFDVNFFSPVELLRLLYKGKKFNKMASVVILASLGGTRIFSGGNSIYGASKAALNSIMKFCAKEFASRKVRVNSICPGMVDTPMVHRGTISEEQLKEDMERYPLKRYGLPEDVAYSAVYLLSDASSWITGIDLIVDGGISIK</sequence>
<dbReference type="InterPro" id="IPR051122">
    <property type="entry name" value="SDR_DHRS6-like"/>
</dbReference>
<dbReference type="EMBL" id="VWCJ01000033">
    <property type="protein sequence ID" value="KAA4990364.1"/>
    <property type="molecule type" value="Genomic_DNA"/>
</dbReference>
<dbReference type="Pfam" id="PF13561">
    <property type="entry name" value="adh_short_C2"/>
    <property type="match status" value="1"/>
</dbReference>
<comment type="caution">
    <text evidence="3">The sequence shown here is derived from an EMBL/GenBank/DDBJ whole genome shotgun (WGS) entry which is preliminary data.</text>
</comment>
<proteinExistence type="inferred from homology"/>
<dbReference type="RefSeq" id="WP_005809372.1">
    <property type="nucleotide sequence ID" value="NZ_CP119603.1"/>
</dbReference>
<evidence type="ECO:0000313" key="3">
    <source>
        <dbReference type="EMBL" id="KAA4990364.1"/>
    </source>
</evidence>
<dbReference type="FunFam" id="3.40.50.720:FF:000084">
    <property type="entry name" value="Short-chain dehydrogenase reductase"/>
    <property type="match status" value="1"/>
</dbReference>
<organism evidence="3 4">
    <name type="scientific">Bacteroides fragilis</name>
    <dbReference type="NCBI Taxonomy" id="817"/>
    <lineage>
        <taxon>Bacteria</taxon>
        <taxon>Pseudomonadati</taxon>
        <taxon>Bacteroidota</taxon>
        <taxon>Bacteroidia</taxon>
        <taxon>Bacteroidales</taxon>
        <taxon>Bacteroidaceae</taxon>
        <taxon>Bacteroides</taxon>
    </lineage>
</organism>
<dbReference type="Gene3D" id="3.40.50.720">
    <property type="entry name" value="NAD(P)-binding Rossmann-like Domain"/>
    <property type="match status" value="1"/>
</dbReference>
<protein>
    <submittedName>
        <fullName evidence="3">SDR family oxidoreductase</fullName>
    </submittedName>
</protein>
<evidence type="ECO:0000256" key="2">
    <source>
        <dbReference type="ARBA" id="ARBA00023002"/>
    </source>
</evidence>
<dbReference type="SUPFAM" id="SSF51735">
    <property type="entry name" value="NAD(P)-binding Rossmann-fold domains"/>
    <property type="match status" value="1"/>
</dbReference>
<gene>
    <name evidence="3" type="ORF">F2Z89_22830</name>
</gene>
<dbReference type="PRINTS" id="PR00081">
    <property type="entry name" value="GDHRDH"/>
</dbReference>
<dbReference type="PANTHER" id="PTHR43477">
    <property type="entry name" value="DIHYDROANTICAPSIN 7-DEHYDROGENASE"/>
    <property type="match status" value="1"/>
</dbReference>
<reference evidence="3 4" key="1">
    <citation type="journal article" date="2019" name="Nat. Med.">
        <title>A library of human gut bacterial isolates paired with longitudinal multiomics data enables mechanistic microbiome research.</title>
        <authorList>
            <person name="Poyet M."/>
            <person name="Groussin M."/>
            <person name="Gibbons S.M."/>
            <person name="Avila-Pacheco J."/>
            <person name="Jiang X."/>
            <person name="Kearney S.M."/>
            <person name="Perrotta A.R."/>
            <person name="Berdy B."/>
            <person name="Zhao S."/>
            <person name="Lieberman T.D."/>
            <person name="Swanson P.K."/>
            <person name="Smith M."/>
            <person name="Roesemann S."/>
            <person name="Alexander J.E."/>
            <person name="Rich S.A."/>
            <person name="Livny J."/>
            <person name="Vlamakis H."/>
            <person name="Clish C."/>
            <person name="Bullock K."/>
            <person name="Deik A."/>
            <person name="Scott J."/>
            <person name="Pierce K.A."/>
            <person name="Xavier R.J."/>
            <person name="Alm E.J."/>
        </authorList>
    </citation>
    <scope>NUCLEOTIDE SEQUENCE [LARGE SCALE GENOMIC DNA]</scope>
    <source>
        <strain evidence="3 4">BIOML-A46</strain>
    </source>
</reference>
<dbReference type="PANTHER" id="PTHR43477:SF1">
    <property type="entry name" value="DIHYDROANTICAPSIN 7-DEHYDROGENASE"/>
    <property type="match status" value="1"/>
</dbReference>
<evidence type="ECO:0000313" key="4">
    <source>
        <dbReference type="Proteomes" id="UP000460666"/>
    </source>
</evidence>
<dbReference type="AlphaFoldDB" id="A0A3E5CYS1"/>
<comment type="similarity">
    <text evidence="1">Belongs to the short-chain dehydrogenases/reductases (SDR) family.</text>
</comment>
<dbReference type="GO" id="GO:0016491">
    <property type="term" value="F:oxidoreductase activity"/>
    <property type="evidence" value="ECO:0007669"/>
    <property type="project" value="UniProtKB-KW"/>
</dbReference>
<dbReference type="CDD" id="cd05233">
    <property type="entry name" value="SDR_c"/>
    <property type="match status" value="1"/>
</dbReference>
<dbReference type="Proteomes" id="UP000460666">
    <property type="component" value="Unassembled WGS sequence"/>
</dbReference>
<dbReference type="InterPro" id="IPR036291">
    <property type="entry name" value="NAD(P)-bd_dom_sf"/>
</dbReference>
<dbReference type="InterPro" id="IPR002347">
    <property type="entry name" value="SDR_fam"/>
</dbReference>
<accession>A0A3E5CYS1</accession>
<evidence type="ECO:0000256" key="1">
    <source>
        <dbReference type="ARBA" id="ARBA00006484"/>
    </source>
</evidence>
<keyword evidence="2" id="KW-0560">Oxidoreductase</keyword>